<accession>A0A2U1MVT4</accession>
<protein>
    <recommendedName>
        <fullName evidence="3">Zinc finger, CCHC-type</fullName>
    </recommendedName>
</protein>
<sequence>MANGYRNLRIFLIGEKKLPYLEHPMSAAPVLILPAQVVAPDVLAAHTRWVDTQQEIACLMLVSMIPDLQKNMELKTIFSQQAEQYLLETVKAFHACKHKEEQFVSSYILKMMEL</sequence>
<evidence type="ECO:0000313" key="2">
    <source>
        <dbReference type="Proteomes" id="UP000245207"/>
    </source>
</evidence>
<dbReference type="OrthoDB" id="1920930at2759"/>
<dbReference type="Proteomes" id="UP000245207">
    <property type="component" value="Unassembled WGS sequence"/>
</dbReference>
<dbReference type="AlphaFoldDB" id="A0A2U1MVT4"/>
<reference evidence="1 2" key="1">
    <citation type="journal article" date="2018" name="Mol. Plant">
        <title>The genome of Artemisia annua provides insight into the evolution of Asteraceae family and artemisinin biosynthesis.</title>
        <authorList>
            <person name="Shen Q."/>
            <person name="Zhang L."/>
            <person name="Liao Z."/>
            <person name="Wang S."/>
            <person name="Yan T."/>
            <person name="Shi P."/>
            <person name="Liu M."/>
            <person name="Fu X."/>
            <person name="Pan Q."/>
            <person name="Wang Y."/>
            <person name="Lv Z."/>
            <person name="Lu X."/>
            <person name="Zhang F."/>
            <person name="Jiang W."/>
            <person name="Ma Y."/>
            <person name="Chen M."/>
            <person name="Hao X."/>
            <person name="Li L."/>
            <person name="Tang Y."/>
            <person name="Lv G."/>
            <person name="Zhou Y."/>
            <person name="Sun X."/>
            <person name="Brodelius P.E."/>
            <person name="Rose J.K.C."/>
            <person name="Tang K."/>
        </authorList>
    </citation>
    <scope>NUCLEOTIDE SEQUENCE [LARGE SCALE GENOMIC DNA]</scope>
    <source>
        <strain evidence="2">cv. Huhao1</strain>
        <tissue evidence="1">Leaf</tissue>
    </source>
</reference>
<organism evidence="1 2">
    <name type="scientific">Artemisia annua</name>
    <name type="common">Sweet wormwood</name>
    <dbReference type="NCBI Taxonomy" id="35608"/>
    <lineage>
        <taxon>Eukaryota</taxon>
        <taxon>Viridiplantae</taxon>
        <taxon>Streptophyta</taxon>
        <taxon>Embryophyta</taxon>
        <taxon>Tracheophyta</taxon>
        <taxon>Spermatophyta</taxon>
        <taxon>Magnoliopsida</taxon>
        <taxon>eudicotyledons</taxon>
        <taxon>Gunneridae</taxon>
        <taxon>Pentapetalae</taxon>
        <taxon>asterids</taxon>
        <taxon>campanulids</taxon>
        <taxon>Asterales</taxon>
        <taxon>Asteraceae</taxon>
        <taxon>Asteroideae</taxon>
        <taxon>Anthemideae</taxon>
        <taxon>Artemisiinae</taxon>
        <taxon>Artemisia</taxon>
    </lineage>
</organism>
<dbReference type="EMBL" id="PKPP01004244">
    <property type="protein sequence ID" value="PWA65350.1"/>
    <property type="molecule type" value="Genomic_DNA"/>
</dbReference>
<evidence type="ECO:0008006" key="3">
    <source>
        <dbReference type="Google" id="ProtNLM"/>
    </source>
</evidence>
<proteinExistence type="predicted"/>
<name>A0A2U1MVT4_ARTAN</name>
<comment type="caution">
    <text evidence="1">The sequence shown here is derived from an EMBL/GenBank/DDBJ whole genome shotgun (WGS) entry which is preliminary data.</text>
</comment>
<keyword evidence="2" id="KW-1185">Reference proteome</keyword>
<evidence type="ECO:0000313" key="1">
    <source>
        <dbReference type="EMBL" id="PWA65350.1"/>
    </source>
</evidence>
<gene>
    <name evidence="1" type="ORF">CTI12_AA337060</name>
</gene>